<dbReference type="EMBL" id="JASUXU010000141">
    <property type="protein sequence ID" value="KAK0303705.1"/>
    <property type="molecule type" value="Genomic_DNA"/>
</dbReference>
<sequence>MATQSALYVPSDRSEVQWEAEEIHAHRKIAGRKQWLIEWSPTIVTLPEFEQMCVDTINGQPIATMMHKTLKMVVDDRAMVHVLWENSWVEDNEVLGMAHLIKGWWEWFGRDSVNGKTSFEDEFVVTVEGEAKWTSTTAEVIAIDGLTTYWITSALERKIGY</sequence>
<gene>
    <name evidence="1" type="ORF">LTR82_017453</name>
</gene>
<proteinExistence type="predicted"/>
<dbReference type="AlphaFoldDB" id="A0AAN6F462"/>
<name>A0AAN6F462_9PEZI</name>
<evidence type="ECO:0000313" key="2">
    <source>
        <dbReference type="Proteomes" id="UP001168146"/>
    </source>
</evidence>
<reference evidence="1" key="1">
    <citation type="submission" date="2021-12" db="EMBL/GenBank/DDBJ databases">
        <title>Black yeast isolated from Biological Soil Crust.</title>
        <authorList>
            <person name="Kurbessoian T."/>
        </authorList>
    </citation>
    <scope>NUCLEOTIDE SEQUENCE</scope>
    <source>
        <strain evidence="1">CCFEE 5208</strain>
    </source>
</reference>
<organism evidence="1 2">
    <name type="scientific">Friedmanniomyces endolithicus</name>
    <dbReference type="NCBI Taxonomy" id="329885"/>
    <lineage>
        <taxon>Eukaryota</taxon>
        <taxon>Fungi</taxon>
        <taxon>Dikarya</taxon>
        <taxon>Ascomycota</taxon>
        <taxon>Pezizomycotina</taxon>
        <taxon>Dothideomycetes</taxon>
        <taxon>Dothideomycetidae</taxon>
        <taxon>Mycosphaerellales</taxon>
        <taxon>Teratosphaeriaceae</taxon>
        <taxon>Friedmanniomyces</taxon>
    </lineage>
</organism>
<comment type="caution">
    <text evidence="1">The sequence shown here is derived from an EMBL/GenBank/DDBJ whole genome shotgun (WGS) entry which is preliminary data.</text>
</comment>
<accession>A0AAN6F462</accession>
<protein>
    <submittedName>
        <fullName evidence="1">Uncharacterized protein</fullName>
    </submittedName>
</protein>
<dbReference type="Proteomes" id="UP001168146">
    <property type="component" value="Unassembled WGS sequence"/>
</dbReference>
<evidence type="ECO:0000313" key="1">
    <source>
        <dbReference type="EMBL" id="KAK0303705.1"/>
    </source>
</evidence>